<name>A0A392TC12_9FABA</name>
<feature type="non-terminal residue" evidence="1">
    <location>
        <position position="1"/>
    </location>
</feature>
<dbReference type="AlphaFoldDB" id="A0A392TC12"/>
<dbReference type="Proteomes" id="UP000265520">
    <property type="component" value="Unassembled WGS sequence"/>
</dbReference>
<accession>A0A392TC12</accession>
<dbReference type="EMBL" id="LXQA010538361">
    <property type="protein sequence ID" value="MCI57967.1"/>
    <property type="molecule type" value="Genomic_DNA"/>
</dbReference>
<evidence type="ECO:0000313" key="1">
    <source>
        <dbReference type="EMBL" id="MCI57967.1"/>
    </source>
</evidence>
<keyword evidence="2" id="KW-1185">Reference proteome</keyword>
<evidence type="ECO:0000313" key="2">
    <source>
        <dbReference type="Proteomes" id="UP000265520"/>
    </source>
</evidence>
<proteinExistence type="predicted"/>
<comment type="caution">
    <text evidence="1">The sequence shown here is derived from an EMBL/GenBank/DDBJ whole genome shotgun (WGS) entry which is preliminary data.</text>
</comment>
<protein>
    <submittedName>
        <fullName evidence="1">Uncharacterized protein</fullName>
    </submittedName>
</protein>
<sequence>KTENRVLHLCPALGAAGAALGAMKKQKMAGCTVGCALRGWGCS</sequence>
<organism evidence="1 2">
    <name type="scientific">Trifolium medium</name>
    <dbReference type="NCBI Taxonomy" id="97028"/>
    <lineage>
        <taxon>Eukaryota</taxon>
        <taxon>Viridiplantae</taxon>
        <taxon>Streptophyta</taxon>
        <taxon>Embryophyta</taxon>
        <taxon>Tracheophyta</taxon>
        <taxon>Spermatophyta</taxon>
        <taxon>Magnoliopsida</taxon>
        <taxon>eudicotyledons</taxon>
        <taxon>Gunneridae</taxon>
        <taxon>Pentapetalae</taxon>
        <taxon>rosids</taxon>
        <taxon>fabids</taxon>
        <taxon>Fabales</taxon>
        <taxon>Fabaceae</taxon>
        <taxon>Papilionoideae</taxon>
        <taxon>50 kb inversion clade</taxon>
        <taxon>NPAAA clade</taxon>
        <taxon>Hologalegina</taxon>
        <taxon>IRL clade</taxon>
        <taxon>Trifolieae</taxon>
        <taxon>Trifolium</taxon>
    </lineage>
</organism>
<reference evidence="1 2" key="1">
    <citation type="journal article" date="2018" name="Front. Plant Sci.">
        <title>Red Clover (Trifolium pratense) and Zigzag Clover (T. medium) - A Picture of Genomic Similarities and Differences.</title>
        <authorList>
            <person name="Dluhosova J."/>
            <person name="Istvanek J."/>
            <person name="Nedelnik J."/>
            <person name="Repkova J."/>
        </authorList>
    </citation>
    <scope>NUCLEOTIDE SEQUENCE [LARGE SCALE GENOMIC DNA]</scope>
    <source>
        <strain evidence="2">cv. 10/8</strain>
        <tissue evidence="1">Leaf</tissue>
    </source>
</reference>